<evidence type="ECO:0000313" key="3">
    <source>
        <dbReference type="Proteomes" id="UP000186894"/>
    </source>
</evidence>
<feature type="transmembrane region" description="Helical" evidence="1">
    <location>
        <begin position="12"/>
        <end position="29"/>
    </location>
</feature>
<feature type="transmembrane region" description="Helical" evidence="1">
    <location>
        <begin position="120"/>
        <end position="140"/>
    </location>
</feature>
<accession>A0A1Q8ZNX8</accession>
<feature type="transmembrane region" description="Helical" evidence="1">
    <location>
        <begin position="203"/>
        <end position="226"/>
    </location>
</feature>
<sequence>MIIRHWTIALRITLPFALITLLFQAVAPIRDISPQAETSTFSIVINIAIFMYGCLSYLWIAVLWHRYILLVEHPKPIPKFWGANIASYFGKSFLICLVTLPALMPLALATMILKNLTYDWPWLSIAFGAIGSCFVAIVFLRLSSILPGAAIDCYHSLHDAVAATKGQSLTILGVGIMLTLSLMPLHIISVFMESAPAVVASLWNILSGVAEIVIYISVITTLYSYYVEKKSMVI</sequence>
<protein>
    <recommendedName>
        <fullName evidence="4">DUF4013 domain-containing protein</fullName>
    </recommendedName>
</protein>
<keyword evidence="3" id="KW-1185">Reference proteome</keyword>
<feature type="transmembrane region" description="Helical" evidence="1">
    <location>
        <begin position="41"/>
        <end position="64"/>
    </location>
</feature>
<evidence type="ECO:0000313" key="2">
    <source>
        <dbReference type="EMBL" id="OLP43589.1"/>
    </source>
</evidence>
<comment type="caution">
    <text evidence="2">The sequence shown here is derived from an EMBL/GenBank/DDBJ whole genome shotgun (WGS) entry which is preliminary data.</text>
</comment>
<organism evidence="2 3">
    <name type="scientific">Rhizobium oryziradicis</name>
    <dbReference type="NCBI Taxonomy" id="1867956"/>
    <lineage>
        <taxon>Bacteria</taxon>
        <taxon>Pseudomonadati</taxon>
        <taxon>Pseudomonadota</taxon>
        <taxon>Alphaproteobacteria</taxon>
        <taxon>Hyphomicrobiales</taxon>
        <taxon>Rhizobiaceae</taxon>
        <taxon>Rhizobium/Agrobacterium group</taxon>
        <taxon>Rhizobium</taxon>
    </lineage>
</organism>
<feature type="transmembrane region" description="Helical" evidence="1">
    <location>
        <begin position="85"/>
        <end position="108"/>
    </location>
</feature>
<feature type="transmembrane region" description="Helical" evidence="1">
    <location>
        <begin position="169"/>
        <end position="191"/>
    </location>
</feature>
<gene>
    <name evidence="2" type="ORF">BJF95_22325</name>
</gene>
<dbReference type="AlphaFoldDB" id="A0A1Q8ZNX8"/>
<evidence type="ECO:0000256" key="1">
    <source>
        <dbReference type="SAM" id="Phobius"/>
    </source>
</evidence>
<dbReference type="STRING" id="1867956.BJF95_22325"/>
<dbReference type="Proteomes" id="UP000186894">
    <property type="component" value="Unassembled WGS sequence"/>
</dbReference>
<proteinExistence type="predicted"/>
<evidence type="ECO:0008006" key="4">
    <source>
        <dbReference type="Google" id="ProtNLM"/>
    </source>
</evidence>
<keyword evidence="1" id="KW-1133">Transmembrane helix</keyword>
<keyword evidence="1" id="KW-0812">Transmembrane</keyword>
<keyword evidence="1" id="KW-0472">Membrane</keyword>
<name>A0A1Q8ZNX8_9HYPH</name>
<dbReference type="EMBL" id="MKIM01000028">
    <property type="protein sequence ID" value="OLP43589.1"/>
    <property type="molecule type" value="Genomic_DNA"/>
</dbReference>
<reference evidence="2 3" key="1">
    <citation type="submission" date="2016-09" db="EMBL/GenBank/DDBJ databases">
        <title>Rhizobium oryziradicis sp. nov., isolated from the root of rice.</title>
        <authorList>
            <person name="Zhao J."/>
            <person name="Zhang X."/>
        </authorList>
    </citation>
    <scope>NUCLEOTIDE SEQUENCE [LARGE SCALE GENOMIC DNA]</scope>
    <source>
        <strain evidence="2 3">N19</strain>
    </source>
</reference>